<comment type="catalytic activity">
    <reaction evidence="13 14">
        <text>UDP-N-acetyl-alpha-D-muramate + L-alanine + ATP = UDP-N-acetyl-alpha-D-muramoyl-L-alanine + ADP + phosphate + H(+)</text>
        <dbReference type="Rhea" id="RHEA:23372"/>
        <dbReference type="ChEBI" id="CHEBI:15378"/>
        <dbReference type="ChEBI" id="CHEBI:30616"/>
        <dbReference type="ChEBI" id="CHEBI:43474"/>
        <dbReference type="ChEBI" id="CHEBI:57972"/>
        <dbReference type="ChEBI" id="CHEBI:70757"/>
        <dbReference type="ChEBI" id="CHEBI:83898"/>
        <dbReference type="ChEBI" id="CHEBI:456216"/>
        <dbReference type="EC" id="6.3.2.8"/>
    </reaction>
</comment>
<evidence type="ECO:0000259" key="17">
    <source>
        <dbReference type="Pfam" id="PF08245"/>
    </source>
</evidence>
<dbReference type="RefSeq" id="WP_377124427.1">
    <property type="nucleotide sequence ID" value="NZ_JBHRSD010000017.1"/>
</dbReference>
<keyword evidence="9 14" id="KW-0133">Cell shape</keyword>
<evidence type="ECO:0000256" key="13">
    <source>
        <dbReference type="ARBA" id="ARBA00047833"/>
    </source>
</evidence>
<dbReference type="PANTHER" id="PTHR43445">
    <property type="entry name" value="UDP-N-ACETYLMURAMATE--L-ALANINE LIGASE-RELATED"/>
    <property type="match status" value="1"/>
</dbReference>
<dbReference type="Pfam" id="PF01225">
    <property type="entry name" value="Mur_ligase"/>
    <property type="match status" value="1"/>
</dbReference>
<reference evidence="19" key="1">
    <citation type="journal article" date="2019" name="Int. J. Syst. Evol. Microbiol.">
        <title>The Global Catalogue of Microorganisms (GCM) 10K type strain sequencing project: providing services to taxonomists for standard genome sequencing and annotation.</title>
        <authorList>
            <consortium name="The Broad Institute Genomics Platform"/>
            <consortium name="The Broad Institute Genome Sequencing Center for Infectious Disease"/>
            <person name="Wu L."/>
            <person name="Ma J."/>
        </authorList>
    </citation>
    <scope>NUCLEOTIDE SEQUENCE [LARGE SCALE GENOMIC DNA]</scope>
    <source>
        <strain evidence="19">KCTC 42730</strain>
    </source>
</reference>
<evidence type="ECO:0000256" key="11">
    <source>
        <dbReference type="ARBA" id="ARBA00023306"/>
    </source>
</evidence>
<comment type="pathway">
    <text evidence="2 14">Cell wall biogenesis; peptidoglycan biosynthesis.</text>
</comment>
<accession>A0ABV7CKJ4</accession>
<dbReference type="Pfam" id="PF02875">
    <property type="entry name" value="Mur_ligase_C"/>
    <property type="match status" value="1"/>
</dbReference>
<evidence type="ECO:0000313" key="18">
    <source>
        <dbReference type="EMBL" id="MFC3033061.1"/>
    </source>
</evidence>
<keyword evidence="8 14" id="KW-0067">ATP-binding</keyword>
<protein>
    <recommendedName>
        <fullName evidence="3 14">UDP-N-acetylmuramate--L-alanine ligase</fullName>
        <ecNumber evidence="3 14">6.3.2.8</ecNumber>
    </recommendedName>
    <alternativeName>
        <fullName evidence="14">UDP-N-acetylmuramoyl-L-alanine synthetase</fullName>
    </alternativeName>
</protein>
<evidence type="ECO:0000259" key="15">
    <source>
        <dbReference type="Pfam" id="PF01225"/>
    </source>
</evidence>
<evidence type="ECO:0000259" key="16">
    <source>
        <dbReference type="Pfam" id="PF02875"/>
    </source>
</evidence>
<dbReference type="EMBL" id="JBHRSD010000017">
    <property type="protein sequence ID" value="MFC3033061.1"/>
    <property type="molecule type" value="Genomic_DNA"/>
</dbReference>
<dbReference type="SUPFAM" id="SSF53244">
    <property type="entry name" value="MurD-like peptide ligases, peptide-binding domain"/>
    <property type="match status" value="1"/>
</dbReference>
<evidence type="ECO:0000256" key="6">
    <source>
        <dbReference type="ARBA" id="ARBA00022618"/>
    </source>
</evidence>
<evidence type="ECO:0000256" key="4">
    <source>
        <dbReference type="ARBA" id="ARBA00022490"/>
    </source>
</evidence>
<keyword evidence="6 14" id="KW-0132">Cell division</keyword>
<dbReference type="InterPro" id="IPR050061">
    <property type="entry name" value="MurCDEF_pg_biosynth"/>
</dbReference>
<keyword evidence="19" id="KW-1185">Reference proteome</keyword>
<keyword evidence="7 14" id="KW-0547">Nucleotide-binding</keyword>
<evidence type="ECO:0000256" key="10">
    <source>
        <dbReference type="ARBA" id="ARBA00022984"/>
    </source>
</evidence>
<evidence type="ECO:0000256" key="5">
    <source>
        <dbReference type="ARBA" id="ARBA00022598"/>
    </source>
</evidence>
<dbReference type="HAMAP" id="MF_00046">
    <property type="entry name" value="MurC"/>
    <property type="match status" value="1"/>
</dbReference>
<evidence type="ECO:0000256" key="7">
    <source>
        <dbReference type="ARBA" id="ARBA00022741"/>
    </source>
</evidence>
<proteinExistence type="inferred from homology"/>
<evidence type="ECO:0000256" key="9">
    <source>
        <dbReference type="ARBA" id="ARBA00022960"/>
    </source>
</evidence>
<dbReference type="SUPFAM" id="SSF51984">
    <property type="entry name" value="MurCD N-terminal domain"/>
    <property type="match status" value="1"/>
</dbReference>
<keyword evidence="12 14" id="KW-0961">Cell wall biogenesis/degradation</keyword>
<dbReference type="Proteomes" id="UP001595453">
    <property type="component" value="Unassembled WGS sequence"/>
</dbReference>
<dbReference type="EC" id="6.3.2.8" evidence="3 14"/>
<comment type="caution">
    <text evidence="18">The sequence shown here is derived from an EMBL/GenBank/DDBJ whole genome shotgun (WGS) entry which is preliminary data.</text>
</comment>
<dbReference type="InterPro" id="IPR036615">
    <property type="entry name" value="Mur_ligase_C_dom_sf"/>
</dbReference>
<name>A0ABV7CKJ4_9GAMM</name>
<dbReference type="Pfam" id="PF08245">
    <property type="entry name" value="Mur_ligase_M"/>
    <property type="match status" value="1"/>
</dbReference>
<evidence type="ECO:0000256" key="2">
    <source>
        <dbReference type="ARBA" id="ARBA00004752"/>
    </source>
</evidence>
<feature type="binding site" evidence="14">
    <location>
        <begin position="111"/>
        <end position="117"/>
    </location>
    <ligand>
        <name>ATP</name>
        <dbReference type="ChEBI" id="CHEBI:30616"/>
    </ligand>
</feature>
<evidence type="ECO:0000256" key="3">
    <source>
        <dbReference type="ARBA" id="ARBA00012211"/>
    </source>
</evidence>
<dbReference type="InterPro" id="IPR005758">
    <property type="entry name" value="UDP-N-AcMur_Ala_ligase_MurC"/>
</dbReference>
<evidence type="ECO:0000256" key="8">
    <source>
        <dbReference type="ARBA" id="ARBA00022840"/>
    </source>
</evidence>
<keyword evidence="5 14" id="KW-0436">Ligase</keyword>
<comment type="similarity">
    <text evidence="14">Belongs to the MurCDEF family.</text>
</comment>
<dbReference type="Gene3D" id="3.90.190.20">
    <property type="entry name" value="Mur ligase, C-terminal domain"/>
    <property type="match status" value="1"/>
</dbReference>
<keyword evidence="11 14" id="KW-0131">Cell cycle</keyword>
<gene>
    <name evidence="14 18" type="primary">murC</name>
    <name evidence="18" type="ORF">ACFOEE_11055</name>
</gene>
<comment type="subcellular location">
    <subcellularLocation>
        <location evidence="1 14">Cytoplasm</location>
    </subcellularLocation>
</comment>
<dbReference type="NCBIfam" id="TIGR01082">
    <property type="entry name" value="murC"/>
    <property type="match status" value="1"/>
</dbReference>
<dbReference type="InterPro" id="IPR036565">
    <property type="entry name" value="Mur-like_cat_sf"/>
</dbReference>
<dbReference type="Gene3D" id="3.40.1190.10">
    <property type="entry name" value="Mur-like, catalytic domain"/>
    <property type="match status" value="1"/>
</dbReference>
<sequence length="469" mass="50727">MRRINTIHFIGIGGAGMGGIAEVMAFEGYRITGSDIAANAMTERLLRVGAEVFIGHHENNVKDADVVVVSSAIDERNPEIIAAKAARIPVVRRAEMLAELMRFRHGIAIAGTHGKTTTTSLIASIFAEAGLDPTFVIGGLLNSAGSNAKLGSSNYLVAEADESDASFLHLQPMVSVVTNIEADHMDTYGGDFEKMKDTYVEFIHNLPFYGLAVVCSDSDVVCELIPRFARPVITYGLNKDADYRVTEFSQNASSSQFTVVTKQGKALEVTLNMPGLHNALNATAAIAVAKDHDISDVAILAALAKFAGVGRRFQHYGTFNNERGEVMLVDDYGHHPSEVAATVRAAKAGWPNKRIVMVYQPHRFTRTRDLYEDFVKVLAEVDLLLLLDVYSAGEAPIVGADSKSLCRSLRQRGVEPIHVAKHEELSGILAEVLKDQDLVITQGAGNIGQLVKKLAATELSIEALKQGEL</sequence>
<dbReference type="SUPFAM" id="SSF53623">
    <property type="entry name" value="MurD-like peptide ligases, catalytic domain"/>
    <property type="match status" value="1"/>
</dbReference>
<dbReference type="GO" id="GO:0008763">
    <property type="term" value="F:UDP-N-acetylmuramate-L-alanine ligase activity"/>
    <property type="evidence" value="ECO:0007669"/>
    <property type="project" value="UniProtKB-EC"/>
</dbReference>
<dbReference type="Gene3D" id="3.40.50.720">
    <property type="entry name" value="NAD(P)-binding Rossmann-like Domain"/>
    <property type="match status" value="1"/>
</dbReference>
<comment type="function">
    <text evidence="14">Cell wall formation.</text>
</comment>
<keyword evidence="4 14" id="KW-0963">Cytoplasm</keyword>
<dbReference type="PANTHER" id="PTHR43445:SF3">
    <property type="entry name" value="UDP-N-ACETYLMURAMATE--L-ALANINE LIGASE"/>
    <property type="match status" value="1"/>
</dbReference>
<evidence type="ECO:0000256" key="14">
    <source>
        <dbReference type="HAMAP-Rule" id="MF_00046"/>
    </source>
</evidence>
<keyword evidence="10 14" id="KW-0573">Peptidoglycan synthesis</keyword>
<feature type="domain" description="Mur ligase N-terminal catalytic" evidence="15">
    <location>
        <begin position="6"/>
        <end position="104"/>
    </location>
</feature>
<dbReference type="InterPro" id="IPR013221">
    <property type="entry name" value="Mur_ligase_cen"/>
</dbReference>
<evidence type="ECO:0000313" key="19">
    <source>
        <dbReference type="Proteomes" id="UP001595453"/>
    </source>
</evidence>
<feature type="domain" description="Mur ligase central" evidence="17">
    <location>
        <begin position="109"/>
        <end position="289"/>
    </location>
</feature>
<dbReference type="InterPro" id="IPR000713">
    <property type="entry name" value="Mur_ligase_N"/>
</dbReference>
<dbReference type="InterPro" id="IPR004101">
    <property type="entry name" value="Mur_ligase_C"/>
</dbReference>
<evidence type="ECO:0000256" key="1">
    <source>
        <dbReference type="ARBA" id="ARBA00004496"/>
    </source>
</evidence>
<organism evidence="18 19">
    <name type="scientific">Pseudoalteromonas fenneropenaei</name>
    <dbReference type="NCBI Taxonomy" id="1737459"/>
    <lineage>
        <taxon>Bacteria</taxon>
        <taxon>Pseudomonadati</taxon>
        <taxon>Pseudomonadota</taxon>
        <taxon>Gammaproteobacteria</taxon>
        <taxon>Alteromonadales</taxon>
        <taxon>Pseudoalteromonadaceae</taxon>
        <taxon>Pseudoalteromonas</taxon>
    </lineage>
</organism>
<evidence type="ECO:0000256" key="12">
    <source>
        <dbReference type="ARBA" id="ARBA00023316"/>
    </source>
</evidence>
<feature type="domain" description="Mur ligase C-terminal" evidence="16">
    <location>
        <begin position="311"/>
        <end position="445"/>
    </location>
</feature>